<organism evidence="1 2">
    <name type="scientific">Paenibacillus tianmuensis</name>
    <dbReference type="NCBI Taxonomy" id="624147"/>
    <lineage>
        <taxon>Bacteria</taxon>
        <taxon>Bacillati</taxon>
        <taxon>Bacillota</taxon>
        <taxon>Bacilli</taxon>
        <taxon>Bacillales</taxon>
        <taxon>Paenibacillaceae</taxon>
        <taxon>Paenibacillus</taxon>
    </lineage>
</organism>
<gene>
    <name evidence="1" type="ORF">SAMN04487970_102371</name>
</gene>
<reference evidence="2" key="1">
    <citation type="submission" date="2016-10" db="EMBL/GenBank/DDBJ databases">
        <authorList>
            <person name="Varghese N."/>
            <person name="Submissions S."/>
        </authorList>
    </citation>
    <scope>NUCLEOTIDE SEQUENCE [LARGE SCALE GENOMIC DNA]</scope>
    <source>
        <strain evidence="2">CGMCC 1.8946</strain>
    </source>
</reference>
<name>A0A1G4S6I3_9BACL</name>
<evidence type="ECO:0000313" key="2">
    <source>
        <dbReference type="Proteomes" id="UP000198601"/>
    </source>
</evidence>
<protein>
    <submittedName>
        <fullName evidence="1">Uncharacterized protein</fullName>
    </submittedName>
</protein>
<dbReference type="EMBL" id="FMTT01000023">
    <property type="protein sequence ID" value="SCW64648.1"/>
    <property type="molecule type" value="Genomic_DNA"/>
</dbReference>
<dbReference type="STRING" id="624147.SAMN04487970_102371"/>
<proteinExistence type="predicted"/>
<evidence type="ECO:0000313" key="1">
    <source>
        <dbReference type="EMBL" id="SCW64648.1"/>
    </source>
</evidence>
<dbReference type="RefSeq" id="WP_090673501.1">
    <property type="nucleotide sequence ID" value="NZ_FMTT01000023.1"/>
</dbReference>
<dbReference type="AlphaFoldDB" id="A0A1G4S6I3"/>
<sequence length="100" mass="10699">MANNARVLWGTVDPDGSIVSGMGYKVDKGGKGLYTVIFDESYSFVPGVSTTQIYYNNGNGGDTRDNSALVFVKNDRFRVKTGNDNGDASDRGFSFVVAGV</sequence>
<keyword evidence="2" id="KW-1185">Reference proteome</keyword>
<dbReference type="OrthoDB" id="5998486at2"/>
<accession>A0A1G4S6I3</accession>
<dbReference type="Proteomes" id="UP000198601">
    <property type="component" value="Unassembled WGS sequence"/>
</dbReference>